<protein>
    <submittedName>
        <fullName evidence="2">Uncharacterized protein</fullName>
    </submittedName>
</protein>
<evidence type="ECO:0000313" key="2">
    <source>
        <dbReference type="EMBL" id="KAK9415151.1"/>
    </source>
</evidence>
<reference evidence="2 3" key="1">
    <citation type="journal article" date="2024" name="J. Plant Pathol.">
        <title>Sequence and assembly of the genome of Seiridium unicorne, isolate CBS 538.82, causal agent of cypress canker disease.</title>
        <authorList>
            <person name="Scali E."/>
            <person name="Rocca G.D."/>
            <person name="Danti R."/>
            <person name="Garbelotto M."/>
            <person name="Barberini S."/>
            <person name="Baroncelli R."/>
            <person name="Emiliani G."/>
        </authorList>
    </citation>
    <scope>NUCLEOTIDE SEQUENCE [LARGE SCALE GENOMIC DNA]</scope>
    <source>
        <strain evidence="2 3">BM-138-508</strain>
    </source>
</reference>
<sequence length="170" mass="19264">MDTKKPGDLDGQSVRGNSRGATHSTARLQQDGPVLHQAEGEICDVDDRDWVELHERTNEDKSHTLTPKNEDRSGSSSRSSSHDSEATCRHVEELDDLEAGRPDVEEQRYHEEEVEDLPVSLPGNNEIAWGYHGHRRHRPTARPREDWVQEAEELESAIGSAIGTRYYRVD</sequence>
<evidence type="ECO:0000256" key="1">
    <source>
        <dbReference type="SAM" id="MobiDB-lite"/>
    </source>
</evidence>
<proteinExistence type="predicted"/>
<name>A0ABR2ULC4_9PEZI</name>
<gene>
    <name evidence="2" type="ORF">SUNI508_01999</name>
</gene>
<dbReference type="EMBL" id="JARVKF010000418">
    <property type="protein sequence ID" value="KAK9415151.1"/>
    <property type="molecule type" value="Genomic_DNA"/>
</dbReference>
<feature type="compositionally biased region" description="Basic and acidic residues" evidence="1">
    <location>
        <begin position="48"/>
        <end position="73"/>
    </location>
</feature>
<evidence type="ECO:0000313" key="3">
    <source>
        <dbReference type="Proteomes" id="UP001408356"/>
    </source>
</evidence>
<feature type="compositionally biased region" description="Polar residues" evidence="1">
    <location>
        <begin position="14"/>
        <end position="28"/>
    </location>
</feature>
<dbReference type="Proteomes" id="UP001408356">
    <property type="component" value="Unassembled WGS sequence"/>
</dbReference>
<keyword evidence="3" id="KW-1185">Reference proteome</keyword>
<organism evidence="2 3">
    <name type="scientific">Seiridium unicorne</name>
    <dbReference type="NCBI Taxonomy" id="138068"/>
    <lineage>
        <taxon>Eukaryota</taxon>
        <taxon>Fungi</taxon>
        <taxon>Dikarya</taxon>
        <taxon>Ascomycota</taxon>
        <taxon>Pezizomycotina</taxon>
        <taxon>Sordariomycetes</taxon>
        <taxon>Xylariomycetidae</taxon>
        <taxon>Amphisphaeriales</taxon>
        <taxon>Sporocadaceae</taxon>
        <taxon>Seiridium</taxon>
    </lineage>
</organism>
<accession>A0ABR2ULC4</accession>
<feature type="region of interest" description="Disordered" evidence="1">
    <location>
        <begin position="1"/>
        <end position="124"/>
    </location>
</feature>
<feature type="compositionally biased region" description="Basic and acidic residues" evidence="1">
    <location>
        <begin position="80"/>
        <end position="111"/>
    </location>
</feature>
<comment type="caution">
    <text evidence="2">The sequence shown here is derived from an EMBL/GenBank/DDBJ whole genome shotgun (WGS) entry which is preliminary data.</text>
</comment>